<evidence type="ECO:0000256" key="1">
    <source>
        <dbReference type="SAM" id="Phobius"/>
    </source>
</evidence>
<evidence type="ECO:0000313" key="2">
    <source>
        <dbReference type="EMBL" id="BDG74412.1"/>
    </source>
</evidence>
<accession>A0ABN6P905</accession>
<gene>
    <name evidence="2" type="ORF">Rmf_43410</name>
</gene>
<dbReference type="Proteomes" id="UP000831327">
    <property type="component" value="Chromosome"/>
</dbReference>
<dbReference type="Pfam" id="PF11391">
    <property type="entry name" value="DUF2798"/>
    <property type="match status" value="1"/>
</dbReference>
<protein>
    <recommendedName>
        <fullName evidence="4">DUF2798 domain-containing protein</fullName>
    </recommendedName>
</protein>
<reference evidence="2 3" key="1">
    <citation type="journal article" date="2016" name="Microbes Environ.">
        <title>Phylogenetically diverse aerobic anoxygenic phototrophic bacteria isolated from epilithic biofilms in Tama river, Japan.</title>
        <authorList>
            <person name="Hirose S."/>
            <person name="Matsuura K."/>
            <person name="Haruta S."/>
        </authorList>
    </citation>
    <scope>NUCLEOTIDE SEQUENCE [LARGE SCALE GENOMIC DNA]</scope>
    <source>
        <strain evidence="2 3">S08</strain>
    </source>
</reference>
<sequence length="84" mass="9069">MNPALPIHGIPKIPRRYAPVLFAFLMSVSLSGVLSAAITAVNTGFDAGFVGRWLRAYALAWSFAFPAVTLVAPRVRALVERITV</sequence>
<keyword evidence="1" id="KW-0812">Transmembrane</keyword>
<dbReference type="RefSeq" id="WP_244408587.1">
    <property type="nucleotide sequence ID" value="NZ_AP025637.1"/>
</dbReference>
<dbReference type="InterPro" id="IPR021529">
    <property type="entry name" value="DUF2798"/>
</dbReference>
<feature type="transmembrane region" description="Helical" evidence="1">
    <location>
        <begin position="53"/>
        <end position="72"/>
    </location>
</feature>
<name>A0ABN6P905_9PROT</name>
<evidence type="ECO:0000313" key="3">
    <source>
        <dbReference type="Proteomes" id="UP000831327"/>
    </source>
</evidence>
<keyword evidence="1" id="KW-0472">Membrane</keyword>
<evidence type="ECO:0008006" key="4">
    <source>
        <dbReference type="Google" id="ProtNLM"/>
    </source>
</evidence>
<organism evidence="2 3">
    <name type="scientific">Roseomonas fluvialis</name>
    <dbReference type="NCBI Taxonomy" id="1750527"/>
    <lineage>
        <taxon>Bacteria</taxon>
        <taxon>Pseudomonadati</taxon>
        <taxon>Pseudomonadota</taxon>
        <taxon>Alphaproteobacteria</taxon>
        <taxon>Acetobacterales</taxon>
        <taxon>Roseomonadaceae</taxon>
        <taxon>Roseomonas</taxon>
    </lineage>
</organism>
<keyword evidence="3" id="KW-1185">Reference proteome</keyword>
<dbReference type="EMBL" id="AP025637">
    <property type="protein sequence ID" value="BDG74412.1"/>
    <property type="molecule type" value="Genomic_DNA"/>
</dbReference>
<keyword evidence="1" id="KW-1133">Transmembrane helix</keyword>
<feature type="transmembrane region" description="Helical" evidence="1">
    <location>
        <begin position="20"/>
        <end position="41"/>
    </location>
</feature>
<proteinExistence type="predicted"/>